<dbReference type="RefSeq" id="WP_249867573.1">
    <property type="nucleotide sequence ID" value="NZ_JAMGBC010000001.1"/>
</dbReference>
<comment type="caution">
    <text evidence="1">The sequence shown here is derived from an EMBL/GenBank/DDBJ whole genome shotgun (WGS) entry which is preliminary data.</text>
</comment>
<protein>
    <submittedName>
        <fullName evidence="1">Uncharacterized protein</fullName>
    </submittedName>
</protein>
<evidence type="ECO:0000313" key="2">
    <source>
        <dbReference type="Proteomes" id="UP001165343"/>
    </source>
</evidence>
<organism evidence="1 2">
    <name type="scientific">Sphingomonas anseongensis</name>
    <dbReference type="NCBI Taxonomy" id="2908207"/>
    <lineage>
        <taxon>Bacteria</taxon>
        <taxon>Pseudomonadati</taxon>
        <taxon>Pseudomonadota</taxon>
        <taxon>Alphaproteobacteria</taxon>
        <taxon>Sphingomonadales</taxon>
        <taxon>Sphingomonadaceae</taxon>
        <taxon>Sphingomonas</taxon>
    </lineage>
</organism>
<name>A0ABT0REC4_9SPHN</name>
<dbReference type="InterPro" id="IPR051446">
    <property type="entry name" value="HTH_trans_reg/aminotransferase"/>
</dbReference>
<dbReference type="InterPro" id="IPR015424">
    <property type="entry name" value="PyrdxlP-dep_Trfase"/>
</dbReference>
<dbReference type="InterPro" id="IPR015421">
    <property type="entry name" value="PyrdxlP-dep_Trfase_major"/>
</dbReference>
<reference evidence="1" key="1">
    <citation type="submission" date="2022-05" db="EMBL/GenBank/DDBJ databases">
        <authorList>
            <person name="Jo J.-H."/>
            <person name="Im W.-T."/>
        </authorList>
    </citation>
    <scope>NUCLEOTIDE SEQUENCE</scope>
    <source>
        <strain evidence="1">RG327</strain>
    </source>
</reference>
<accession>A0ABT0REC4</accession>
<dbReference type="EMBL" id="JAMGBC010000001">
    <property type="protein sequence ID" value="MCL6678629.1"/>
    <property type="molecule type" value="Genomic_DNA"/>
</dbReference>
<dbReference type="PANTHER" id="PTHR46577:SF1">
    <property type="entry name" value="HTH-TYPE TRANSCRIPTIONAL REGULATORY PROTEIN GABR"/>
    <property type="match status" value="1"/>
</dbReference>
<proteinExistence type="predicted"/>
<dbReference type="Gene3D" id="3.40.640.10">
    <property type="entry name" value="Type I PLP-dependent aspartate aminotransferase-like (Major domain)"/>
    <property type="match status" value="1"/>
</dbReference>
<evidence type="ECO:0000313" key="1">
    <source>
        <dbReference type="EMBL" id="MCL6678629.1"/>
    </source>
</evidence>
<keyword evidence="2" id="KW-1185">Reference proteome</keyword>
<gene>
    <name evidence="1" type="ORF">LZ519_04760</name>
</gene>
<dbReference type="PANTHER" id="PTHR46577">
    <property type="entry name" value="HTH-TYPE TRANSCRIPTIONAL REGULATORY PROTEIN GABR"/>
    <property type="match status" value="1"/>
</dbReference>
<dbReference type="SUPFAM" id="SSF53383">
    <property type="entry name" value="PLP-dependent transferases"/>
    <property type="match status" value="1"/>
</dbReference>
<sequence length="130" mass="14195">MTARALSGVRHDCSESLYRLDGHGRGFFVGTFSLSMLPALRIAYVVAPNWAVPALSEAREALDWHGPAIEQGALAAFIAEGHLARHIRRMRRIYAERSLELLRALEAHCRELLSPMRGTGGPHLAASAPA</sequence>
<dbReference type="Proteomes" id="UP001165343">
    <property type="component" value="Unassembled WGS sequence"/>
</dbReference>